<proteinExistence type="predicted"/>
<name>A0A7W3THB7_9ACTN</name>
<dbReference type="PROSITE" id="PS50075">
    <property type="entry name" value="CARRIER"/>
    <property type="match status" value="1"/>
</dbReference>
<evidence type="ECO:0000256" key="1">
    <source>
        <dbReference type="ARBA" id="ARBA00022450"/>
    </source>
</evidence>
<feature type="domain" description="Carrier" evidence="4">
    <location>
        <begin position="8"/>
        <end position="83"/>
    </location>
</feature>
<dbReference type="InterPro" id="IPR009081">
    <property type="entry name" value="PP-bd_ACP"/>
</dbReference>
<feature type="region of interest" description="Disordered" evidence="3">
    <location>
        <begin position="77"/>
        <end position="126"/>
    </location>
</feature>
<dbReference type="Gene3D" id="1.10.1200.10">
    <property type="entry name" value="ACP-like"/>
    <property type="match status" value="1"/>
</dbReference>
<dbReference type="SUPFAM" id="SSF47336">
    <property type="entry name" value="ACP-like"/>
    <property type="match status" value="1"/>
</dbReference>
<feature type="non-terminal residue" evidence="5">
    <location>
        <position position="126"/>
    </location>
</feature>
<reference evidence="6" key="1">
    <citation type="submission" date="2019-10" db="EMBL/GenBank/DDBJ databases">
        <title>Streptomyces sp. nov., a novel actinobacterium isolated from alkaline environment.</title>
        <authorList>
            <person name="Golinska P."/>
        </authorList>
    </citation>
    <scope>NUCLEOTIDE SEQUENCE [LARGE SCALE GENOMIC DNA]</scope>
    <source>
        <strain evidence="6">DSM 42118</strain>
    </source>
</reference>
<gene>
    <name evidence="5" type="ORF">FNQ90_22265</name>
</gene>
<evidence type="ECO:0000313" key="5">
    <source>
        <dbReference type="EMBL" id="MBB0246767.1"/>
    </source>
</evidence>
<keyword evidence="2" id="KW-0597">Phosphoprotein</keyword>
<dbReference type="InterPro" id="IPR020806">
    <property type="entry name" value="PKS_PP-bd"/>
</dbReference>
<sequence length="126" mass="12775">MSHPTGAEKALVHTVECVAEVLGTEPDRIDPGAPLVTLGLESFTAVRLRRRIRERTGRDLPLTALLGEGATAERVAEHLTDHGAPGGEAAGTPGDPTRSTGVREARGGPAGGTSAGHAPVGEGTEG</sequence>
<dbReference type="Proteomes" id="UP000538929">
    <property type="component" value="Unassembled WGS sequence"/>
</dbReference>
<keyword evidence="1" id="KW-0596">Phosphopantetheine</keyword>
<dbReference type="Pfam" id="PF00550">
    <property type="entry name" value="PP-binding"/>
    <property type="match status" value="1"/>
</dbReference>
<dbReference type="AlphaFoldDB" id="A0A7W3THB7"/>
<organism evidence="5 6">
    <name type="scientific">Streptomyces alkaliphilus</name>
    <dbReference type="NCBI Taxonomy" id="1472722"/>
    <lineage>
        <taxon>Bacteria</taxon>
        <taxon>Bacillati</taxon>
        <taxon>Actinomycetota</taxon>
        <taxon>Actinomycetes</taxon>
        <taxon>Kitasatosporales</taxon>
        <taxon>Streptomycetaceae</taxon>
        <taxon>Streptomyces</taxon>
    </lineage>
</organism>
<evidence type="ECO:0000313" key="6">
    <source>
        <dbReference type="Proteomes" id="UP000538929"/>
    </source>
</evidence>
<evidence type="ECO:0000256" key="2">
    <source>
        <dbReference type="ARBA" id="ARBA00022553"/>
    </source>
</evidence>
<protein>
    <recommendedName>
        <fullName evidence="4">Carrier domain-containing protein</fullName>
    </recommendedName>
</protein>
<dbReference type="EMBL" id="VKHT01001100">
    <property type="protein sequence ID" value="MBB0246767.1"/>
    <property type="molecule type" value="Genomic_DNA"/>
</dbReference>
<evidence type="ECO:0000259" key="4">
    <source>
        <dbReference type="PROSITE" id="PS50075"/>
    </source>
</evidence>
<accession>A0A7W3THB7</accession>
<dbReference type="SMART" id="SM00823">
    <property type="entry name" value="PKS_PP"/>
    <property type="match status" value="1"/>
</dbReference>
<dbReference type="InterPro" id="IPR036736">
    <property type="entry name" value="ACP-like_sf"/>
</dbReference>
<dbReference type="GO" id="GO:0017000">
    <property type="term" value="P:antibiotic biosynthetic process"/>
    <property type="evidence" value="ECO:0007669"/>
    <property type="project" value="UniProtKB-ARBA"/>
</dbReference>
<comment type="caution">
    <text evidence="5">The sequence shown here is derived from an EMBL/GenBank/DDBJ whole genome shotgun (WGS) entry which is preliminary data.</text>
</comment>
<keyword evidence="6" id="KW-1185">Reference proteome</keyword>
<dbReference type="RefSeq" id="WP_182608054.1">
    <property type="nucleotide sequence ID" value="NZ_VKHT01001100.1"/>
</dbReference>
<evidence type="ECO:0000256" key="3">
    <source>
        <dbReference type="SAM" id="MobiDB-lite"/>
    </source>
</evidence>
<dbReference type="GO" id="GO:0031177">
    <property type="term" value="F:phosphopantetheine binding"/>
    <property type="evidence" value="ECO:0007669"/>
    <property type="project" value="InterPro"/>
</dbReference>